<sequence>MPFQPVSVDFLLSSPHHSRPFAADARFVADGRPKPVVVFVHGFKGFKDWGHFNVLAEWFARQGFVFVKLNLSHNGLVVGGTGDLEDLEAFGRNNFSLELDDIGVLLDALFAPGQTALPAAEMDLSDLALLGHSRGGGLVLLKTAEDPRVKAVVTWAAISDVNPGWPEPLMQQWQQQGVFHVENSRTGQQLPLYFQIVEDYHQNRLRLDIRHGLRRKLKGRPLLVLHGDQDETVPLARAHQLKEWQPAAELVVLPGVTHNFGGAHPWQQEQLPTEAQQAAEVTVEFLRRAFSIKN</sequence>
<name>A0A3R9NPQ0_9BACT</name>
<keyword evidence="4" id="KW-1185">Reference proteome</keyword>
<dbReference type="SUPFAM" id="SSF53474">
    <property type="entry name" value="alpha/beta-Hydrolases"/>
    <property type="match status" value="1"/>
</dbReference>
<dbReference type="InterPro" id="IPR050261">
    <property type="entry name" value="FrsA_esterase"/>
</dbReference>
<protein>
    <submittedName>
        <fullName evidence="3">Dienelactone hydrolase</fullName>
    </submittedName>
</protein>
<dbReference type="RefSeq" id="WP_125428969.1">
    <property type="nucleotide sequence ID" value="NZ_RWIS01000005.1"/>
</dbReference>
<reference evidence="3 4" key="1">
    <citation type="submission" date="2018-12" db="EMBL/GenBank/DDBJ databases">
        <authorList>
            <person name="Feng G."/>
            <person name="Zhu H."/>
        </authorList>
    </citation>
    <scope>NUCLEOTIDE SEQUENCE [LARGE SCALE GENOMIC DNA]</scope>
    <source>
        <strain evidence="3 4">9PBR-2</strain>
    </source>
</reference>
<dbReference type="AlphaFoldDB" id="A0A3R9NPQ0"/>
<dbReference type="InterPro" id="IPR029058">
    <property type="entry name" value="AB_hydrolase_fold"/>
</dbReference>
<proteinExistence type="predicted"/>
<evidence type="ECO:0000256" key="1">
    <source>
        <dbReference type="ARBA" id="ARBA00022801"/>
    </source>
</evidence>
<dbReference type="PANTHER" id="PTHR22946:SF9">
    <property type="entry name" value="POLYKETIDE TRANSFERASE AF380"/>
    <property type="match status" value="1"/>
</dbReference>
<dbReference type="PANTHER" id="PTHR22946">
    <property type="entry name" value="DIENELACTONE HYDROLASE DOMAIN-CONTAINING PROTEIN-RELATED"/>
    <property type="match status" value="1"/>
</dbReference>
<accession>A0A3R9NPQ0</accession>
<dbReference type="Proteomes" id="UP000280066">
    <property type="component" value="Unassembled WGS sequence"/>
</dbReference>
<dbReference type="EMBL" id="RWIS01000005">
    <property type="protein sequence ID" value="RSK33880.1"/>
    <property type="molecule type" value="Genomic_DNA"/>
</dbReference>
<evidence type="ECO:0000259" key="2">
    <source>
        <dbReference type="Pfam" id="PF12146"/>
    </source>
</evidence>
<dbReference type="OrthoDB" id="9808543at2"/>
<feature type="domain" description="Serine aminopeptidase S33" evidence="2">
    <location>
        <begin position="32"/>
        <end position="175"/>
    </location>
</feature>
<organism evidence="3 4">
    <name type="scientific">Hymenobacter metallilatus</name>
    <dbReference type="NCBI Taxonomy" id="2493666"/>
    <lineage>
        <taxon>Bacteria</taxon>
        <taxon>Pseudomonadati</taxon>
        <taxon>Bacteroidota</taxon>
        <taxon>Cytophagia</taxon>
        <taxon>Cytophagales</taxon>
        <taxon>Hymenobacteraceae</taxon>
        <taxon>Hymenobacter</taxon>
    </lineage>
</organism>
<keyword evidence="1 3" id="KW-0378">Hydrolase</keyword>
<comment type="caution">
    <text evidence="3">The sequence shown here is derived from an EMBL/GenBank/DDBJ whole genome shotgun (WGS) entry which is preliminary data.</text>
</comment>
<evidence type="ECO:0000313" key="3">
    <source>
        <dbReference type="EMBL" id="RSK33880.1"/>
    </source>
</evidence>
<dbReference type="GO" id="GO:0052689">
    <property type="term" value="F:carboxylic ester hydrolase activity"/>
    <property type="evidence" value="ECO:0007669"/>
    <property type="project" value="UniProtKB-ARBA"/>
</dbReference>
<dbReference type="Pfam" id="PF12146">
    <property type="entry name" value="Hydrolase_4"/>
    <property type="match status" value="1"/>
</dbReference>
<dbReference type="Gene3D" id="3.40.50.1820">
    <property type="entry name" value="alpha/beta hydrolase"/>
    <property type="match status" value="1"/>
</dbReference>
<gene>
    <name evidence="3" type="ORF">EI290_09240</name>
</gene>
<dbReference type="InterPro" id="IPR022742">
    <property type="entry name" value="Hydrolase_4"/>
</dbReference>
<evidence type="ECO:0000313" key="4">
    <source>
        <dbReference type="Proteomes" id="UP000280066"/>
    </source>
</evidence>